<dbReference type="SUPFAM" id="SSF47473">
    <property type="entry name" value="EF-hand"/>
    <property type="match status" value="1"/>
</dbReference>
<dbReference type="Gene3D" id="1.10.238.10">
    <property type="entry name" value="EF-hand"/>
    <property type="match status" value="1"/>
</dbReference>
<dbReference type="InterPro" id="IPR002048">
    <property type="entry name" value="EF_hand_dom"/>
</dbReference>
<keyword evidence="14" id="KW-0539">Nucleus</keyword>
<evidence type="ECO:0000256" key="4">
    <source>
        <dbReference type="ARBA" id="ARBA00022448"/>
    </source>
</evidence>
<dbReference type="EMBL" id="OU015568">
    <property type="protein sequence ID" value="CAG5081664.1"/>
    <property type="molecule type" value="Genomic_DNA"/>
</dbReference>
<dbReference type="PANTHER" id="PTHR46002">
    <property type="entry name" value="EG:114D9.1 PROTEIN-RELATED"/>
    <property type="match status" value="1"/>
</dbReference>
<evidence type="ECO:0000313" key="19">
    <source>
        <dbReference type="Proteomes" id="UP001158576"/>
    </source>
</evidence>
<feature type="domain" description="EF-hand" evidence="17">
    <location>
        <begin position="27"/>
        <end position="62"/>
    </location>
</feature>
<evidence type="ECO:0000256" key="10">
    <source>
        <dbReference type="ARBA" id="ARBA00022737"/>
    </source>
</evidence>
<evidence type="ECO:0000256" key="2">
    <source>
        <dbReference type="ARBA" id="ARBA00004236"/>
    </source>
</evidence>
<evidence type="ECO:0000256" key="13">
    <source>
        <dbReference type="ARBA" id="ARBA00023136"/>
    </source>
</evidence>
<evidence type="ECO:0000256" key="1">
    <source>
        <dbReference type="ARBA" id="ARBA00004123"/>
    </source>
</evidence>
<keyword evidence="19" id="KW-1185">Reference proteome</keyword>
<evidence type="ECO:0000259" key="17">
    <source>
        <dbReference type="PROSITE" id="PS50222"/>
    </source>
</evidence>
<name>A0ABN7RN05_OIKDI</name>
<keyword evidence="8" id="KW-0519">Myristate</keyword>
<evidence type="ECO:0000256" key="14">
    <source>
        <dbReference type="ARBA" id="ARBA00023242"/>
    </source>
</evidence>
<organism evidence="18 19">
    <name type="scientific">Oikopleura dioica</name>
    <name type="common">Tunicate</name>
    <dbReference type="NCBI Taxonomy" id="34765"/>
    <lineage>
        <taxon>Eukaryota</taxon>
        <taxon>Metazoa</taxon>
        <taxon>Chordata</taxon>
        <taxon>Tunicata</taxon>
        <taxon>Appendicularia</taxon>
        <taxon>Copelata</taxon>
        <taxon>Oikopleuridae</taxon>
        <taxon>Oikopleura</taxon>
    </lineage>
</organism>
<dbReference type="Proteomes" id="UP001158576">
    <property type="component" value="Chromosome PAR"/>
</dbReference>
<keyword evidence="5" id="KW-1003">Cell membrane</keyword>
<proteinExistence type="inferred from homology"/>
<evidence type="ECO:0000313" key="18">
    <source>
        <dbReference type="EMBL" id="CAG5081664.1"/>
    </source>
</evidence>
<keyword evidence="15" id="KW-0449">Lipoprotein</keyword>
<evidence type="ECO:0000256" key="9">
    <source>
        <dbReference type="ARBA" id="ARBA00022723"/>
    </source>
</evidence>
<keyword evidence="13" id="KW-0472">Membrane</keyword>
<sequence>MGAGESRSISKSVDVNEIAETCELPVKTVHRLWKRFCELDKDNKGKLDADDFDEIHAFHLNPLSERIIALFLDSTGHCDFESFCKLIAVFQPCDKNTPPDAINSPRKKATLLYQLFDLGETYEIDHTHVFDILLLMVGKDVDVKQLKQISKRVILETTEGDKHKVSLEEFLNSLDEAVVGLKMSVGY</sequence>
<keyword evidence="4" id="KW-0813">Transport</keyword>
<gene>
    <name evidence="18" type="ORF">OKIOD_LOCUS1492</name>
</gene>
<keyword evidence="10" id="KW-0677">Repeat</keyword>
<keyword evidence="11" id="KW-0106">Calcium</keyword>
<keyword evidence="6" id="KW-0963">Cytoplasm</keyword>
<keyword evidence="12" id="KW-0653">Protein transport</keyword>
<protein>
    <submittedName>
        <fullName evidence="18">Oidioi.mRNA.OKI2018_I69.PAR.g9934.t1.cds</fullName>
    </submittedName>
</protein>
<keyword evidence="9" id="KW-0479">Metal-binding</keyword>
<reference evidence="18 19" key="1">
    <citation type="submission" date="2021-04" db="EMBL/GenBank/DDBJ databases">
        <authorList>
            <person name="Bliznina A."/>
        </authorList>
    </citation>
    <scope>NUCLEOTIDE SEQUENCE [LARGE SCALE GENOMIC DNA]</scope>
</reference>
<evidence type="ECO:0000256" key="11">
    <source>
        <dbReference type="ARBA" id="ARBA00022837"/>
    </source>
</evidence>
<keyword evidence="7" id="KW-0597">Phosphoprotein</keyword>
<dbReference type="PROSITE" id="PS50222">
    <property type="entry name" value="EF_HAND_2"/>
    <property type="match status" value="1"/>
</dbReference>
<evidence type="ECO:0000256" key="12">
    <source>
        <dbReference type="ARBA" id="ARBA00022927"/>
    </source>
</evidence>
<evidence type="ECO:0000256" key="8">
    <source>
        <dbReference type="ARBA" id="ARBA00022707"/>
    </source>
</evidence>
<dbReference type="InterPro" id="IPR051875">
    <property type="entry name" value="Calcineurin_B_homologous"/>
</dbReference>
<evidence type="ECO:0000256" key="6">
    <source>
        <dbReference type="ARBA" id="ARBA00022490"/>
    </source>
</evidence>
<evidence type="ECO:0000256" key="5">
    <source>
        <dbReference type="ARBA" id="ARBA00022475"/>
    </source>
</evidence>
<comment type="subcellular location">
    <subcellularLocation>
        <location evidence="2">Cell membrane</location>
    </subcellularLocation>
    <subcellularLocation>
        <location evidence="3">Cytoplasm</location>
    </subcellularLocation>
    <subcellularLocation>
        <location evidence="1">Nucleus</location>
    </subcellularLocation>
</comment>
<evidence type="ECO:0000256" key="7">
    <source>
        <dbReference type="ARBA" id="ARBA00022553"/>
    </source>
</evidence>
<evidence type="ECO:0000256" key="3">
    <source>
        <dbReference type="ARBA" id="ARBA00004496"/>
    </source>
</evidence>
<dbReference type="InterPro" id="IPR011992">
    <property type="entry name" value="EF-hand-dom_pair"/>
</dbReference>
<comment type="similarity">
    <text evidence="16">Belongs to the calcineurin regulatory subunit family. CHP subfamily.</text>
</comment>
<evidence type="ECO:0000256" key="15">
    <source>
        <dbReference type="ARBA" id="ARBA00023288"/>
    </source>
</evidence>
<evidence type="ECO:0000256" key="16">
    <source>
        <dbReference type="ARBA" id="ARBA00038164"/>
    </source>
</evidence>
<accession>A0ABN7RN05</accession>